<evidence type="ECO:0000256" key="2">
    <source>
        <dbReference type="ARBA" id="ARBA00022553"/>
    </source>
</evidence>
<dbReference type="Proteomes" id="UP000095645">
    <property type="component" value="Unassembled WGS sequence"/>
</dbReference>
<dbReference type="PROSITE" id="PS00012">
    <property type="entry name" value="PHOSPHOPANTETHEINE"/>
    <property type="match status" value="1"/>
</dbReference>
<dbReference type="PANTHER" id="PTHR44845">
    <property type="entry name" value="CARRIER DOMAIN-CONTAINING PROTEIN"/>
    <property type="match status" value="1"/>
</dbReference>
<gene>
    <name evidence="6" type="primary">lgrD</name>
    <name evidence="6" type="ORF">ERS852476_00318</name>
</gene>
<keyword evidence="3" id="KW-1133">Transmembrane helix</keyword>
<accession>A0A173XF19</accession>
<feature type="domain" description="Thioester reductase (TE)" evidence="5">
    <location>
        <begin position="129"/>
        <end position="369"/>
    </location>
</feature>
<keyword evidence="1" id="KW-0596">Phosphopantetheine</keyword>
<feature type="transmembrane region" description="Helical" evidence="3">
    <location>
        <begin position="125"/>
        <end position="144"/>
    </location>
</feature>
<evidence type="ECO:0000313" key="6">
    <source>
        <dbReference type="EMBL" id="CUN50422.1"/>
    </source>
</evidence>
<keyword evidence="3" id="KW-0472">Membrane</keyword>
<sequence>MDEKRKEQFYQNIVYDAWKDTLQDNTFDIDDNFFDLGGSSLQAIAIISKLSERFEVDIPQFFANPTIRNIAANLKEDANIMLRKFEQTFAFKQLKEINETEKREYQKKYAKVNNVKKEDDKYKDVLLLGATGFLGIYLLHQLLLESVATITLLIRADSMRQAQNRIKKHYEYYFGNGSYDQYSHRIKIIIGDLTLDMFGLTENEYKELANHIEAIINSAALVKHMGKNSEFELINVKIVENIVDFAKNGINKDIHHMSTIGIVYGANMEKSKTIFTEYDESTLDGLENQYLRSKVKAEKVLKNAKNQGVQSSIYRMSGILFDSKTGKYQINVNESSAYIYYRNLYRLRIVPSEIQRKMDISCVDKISEAVVKLILSDDRSNDVYHVINPNGLTIKEILNCFKDCENNKDIIMKELSVEEIYNYYKKTDTKEQELFKQLVFECEIVNDIGKCDLNIGGDRTIFILEQLGFKWEKVGREEIIRAYHAIRESKKSGKKQY</sequence>
<protein>
    <submittedName>
        <fullName evidence="6">Linear gramicidin synthase subunit D</fullName>
    </submittedName>
</protein>
<dbReference type="RefSeq" id="WP_055057324.1">
    <property type="nucleotide sequence ID" value="NZ_CYZP01000002.1"/>
</dbReference>
<dbReference type="EMBL" id="CYZP01000002">
    <property type="protein sequence ID" value="CUN50422.1"/>
    <property type="molecule type" value="Genomic_DNA"/>
</dbReference>
<proteinExistence type="predicted"/>
<dbReference type="PANTHER" id="PTHR44845:SF6">
    <property type="entry name" value="BETA-ALANINE-ACTIVATING ENZYME"/>
    <property type="match status" value="1"/>
</dbReference>
<dbReference type="AlphaFoldDB" id="A0A173XF19"/>
<dbReference type="InterPro" id="IPR036291">
    <property type="entry name" value="NAD(P)-bd_dom_sf"/>
</dbReference>
<dbReference type="InterPro" id="IPR036736">
    <property type="entry name" value="ACP-like_sf"/>
</dbReference>
<evidence type="ECO:0000259" key="5">
    <source>
        <dbReference type="Pfam" id="PF07993"/>
    </source>
</evidence>
<keyword evidence="2" id="KW-0597">Phosphoprotein</keyword>
<dbReference type="Pfam" id="PF07993">
    <property type="entry name" value="NAD_binding_4"/>
    <property type="match status" value="1"/>
</dbReference>
<reference evidence="6 7" key="1">
    <citation type="submission" date="2015-09" db="EMBL/GenBank/DDBJ databases">
        <authorList>
            <consortium name="Pathogen Informatics"/>
        </authorList>
    </citation>
    <scope>NUCLEOTIDE SEQUENCE [LARGE SCALE GENOMIC DNA]</scope>
    <source>
        <strain evidence="6 7">2789STDY5834861</strain>
    </source>
</reference>
<name>A0A173XF19_9FIRM</name>
<dbReference type="InterPro" id="IPR013120">
    <property type="entry name" value="FAR_NAD-bd"/>
</dbReference>
<evidence type="ECO:0000256" key="1">
    <source>
        <dbReference type="ARBA" id="ARBA00022450"/>
    </source>
</evidence>
<dbReference type="Gene3D" id="3.40.50.720">
    <property type="entry name" value="NAD(P)-binding Rossmann-like Domain"/>
    <property type="match status" value="1"/>
</dbReference>
<feature type="domain" description="Carrier" evidence="4">
    <location>
        <begin position="14"/>
        <end position="72"/>
    </location>
</feature>
<keyword evidence="3" id="KW-0812">Transmembrane</keyword>
<dbReference type="Gene3D" id="1.10.1200.10">
    <property type="entry name" value="ACP-like"/>
    <property type="match status" value="1"/>
</dbReference>
<dbReference type="Pfam" id="PF00550">
    <property type="entry name" value="PP-binding"/>
    <property type="match status" value="1"/>
</dbReference>
<dbReference type="InterPro" id="IPR006162">
    <property type="entry name" value="Ppantetheine_attach_site"/>
</dbReference>
<evidence type="ECO:0000256" key="3">
    <source>
        <dbReference type="SAM" id="Phobius"/>
    </source>
</evidence>
<dbReference type="InterPro" id="IPR009081">
    <property type="entry name" value="PP-bd_ACP"/>
</dbReference>
<evidence type="ECO:0000313" key="7">
    <source>
        <dbReference type="Proteomes" id="UP000095645"/>
    </source>
</evidence>
<evidence type="ECO:0000259" key="4">
    <source>
        <dbReference type="Pfam" id="PF00550"/>
    </source>
</evidence>
<organism evidence="6 7">
    <name type="scientific">Blautia obeum</name>
    <dbReference type="NCBI Taxonomy" id="40520"/>
    <lineage>
        <taxon>Bacteria</taxon>
        <taxon>Bacillati</taxon>
        <taxon>Bacillota</taxon>
        <taxon>Clostridia</taxon>
        <taxon>Lachnospirales</taxon>
        <taxon>Lachnospiraceae</taxon>
        <taxon>Blautia</taxon>
    </lineage>
</organism>
<dbReference type="SUPFAM" id="SSF51735">
    <property type="entry name" value="NAD(P)-binding Rossmann-fold domains"/>
    <property type="match status" value="1"/>
</dbReference>
<dbReference type="SUPFAM" id="SSF47336">
    <property type="entry name" value="ACP-like"/>
    <property type="match status" value="1"/>
</dbReference>